<dbReference type="eggNOG" id="ENOG502ZDK5">
    <property type="taxonomic scope" value="Bacteria"/>
</dbReference>
<keyword evidence="1" id="KW-0812">Transmembrane</keyword>
<feature type="transmembrane region" description="Helical" evidence="1">
    <location>
        <begin position="6"/>
        <end position="26"/>
    </location>
</feature>
<dbReference type="RefSeq" id="WP_011589585.1">
    <property type="nucleotide sequence ID" value="NC_008260.1"/>
</dbReference>
<keyword evidence="1" id="KW-0472">Membrane</keyword>
<reference evidence="2 3" key="1">
    <citation type="journal article" date="2006" name="Nat. Biotechnol.">
        <title>Genome sequence of the ubiquitous hydrocarbon-degrading marine bacterium Alcanivorax borkumensis.</title>
        <authorList>
            <person name="Schneiker S."/>
            <person name="Martins dos Santos V.A.P."/>
            <person name="Bartels D."/>
            <person name="Bekel T."/>
            <person name="Brecht M."/>
            <person name="Buhrmester J."/>
            <person name="Chernikova T.N."/>
            <person name="Denaro R."/>
            <person name="Ferrer M."/>
            <person name="Gertler C."/>
            <person name="Goesmann A."/>
            <person name="Golyshina O.V."/>
            <person name="Kaminski F."/>
            <person name="Khachane A.N."/>
            <person name="Lang S."/>
            <person name="Linke B."/>
            <person name="McHardy A.C."/>
            <person name="Meyer F."/>
            <person name="Nechitaylo T."/>
            <person name="Puehler A."/>
            <person name="Regenhardt D."/>
            <person name="Rupp O."/>
            <person name="Sabirova J.S."/>
            <person name="Selbitschka W."/>
            <person name="Yakimov M.M."/>
            <person name="Timmis K.N."/>
            <person name="Vorhoelter F.-J."/>
            <person name="Weidner S."/>
            <person name="Kaiser O."/>
            <person name="Golyshin P.N."/>
        </authorList>
    </citation>
    <scope>NUCLEOTIDE SEQUENCE [LARGE SCALE GENOMIC DNA]</scope>
    <source>
        <strain evidence="3">ATCC 700651 / DSM 11573 / NCIMB 13689 / SK2</strain>
    </source>
</reference>
<sequence length="152" mass="17034">MSPLDFYIGLAITNIVVLGGWAFSIVQNKVALRRERRVSQLAAAYDTFVRVGIDGGRPVRINAAGELDDYTREFEHAVATVHLYGTEEEAELTNIFVRQLTGKNHYSADDLVNALRNDIRKEMGMAALKHAPTYLKQTITDNRVRPTNEAKT</sequence>
<dbReference type="EMBL" id="AM286690">
    <property type="protein sequence ID" value="CAL17759.1"/>
    <property type="molecule type" value="Genomic_DNA"/>
</dbReference>
<dbReference type="AlphaFoldDB" id="Q0VM39"/>
<evidence type="ECO:0000313" key="2">
    <source>
        <dbReference type="EMBL" id="CAL17759.1"/>
    </source>
</evidence>
<dbReference type="Proteomes" id="UP000008871">
    <property type="component" value="Chromosome"/>
</dbReference>
<organism evidence="2 3">
    <name type="scientific">Alcanivorax borkumensis (strain ATCC 700651 / DSM 11573 / NCIMB 13689 / SK2)</name>
    <dbReference type="NCBI Taxonomy" id="393595"/>
    <lineage>
        <taxon>Bacteria</taxon>
        <taxon>Pseudomonadati</taxon>
        <taxon>Pseudomonadota</taxon>
        <taxon>Gammaproteobacteria</taxon>
        <taxon>Oceanospirillales</taxon>
        <taxon>Alcanivoracaceae</taxon>
        <taxon>Alcanivorax</taxon>
    </lineage>
</organism>
<keyword evidence="1" id="KW-1133">Transmembrane helix</keyword>
<name>Q0VM39_ALCBS</name>
<protein>
    <submittedName>
        <fullName evidence="2">Uncharacterized protein</fullName>
    </submittedName>
</protein>
<accession>Q0VM39</accession>
<evidence type="ECO:0000313" key="3">
    <source>
        <dbReference type="Proteomes" id="UP000008871"/>
    </source>
</evidence>
<dbReference type="HOGENOM" id="CLU_1718482_0_0_6"/>
<gene>
    <name evidence="2" type="ordered locus">ABO_2311</name>
</gene>
<keyword evidence="3" id="KW-1185">Reference proteome</keyword>
<evidence type="ECO:0000256" key="1">
    <source>
        <dbReference type="SAM" id="Phobius"/>
    </source>
</evidence>
<dbReference type="OrthoDB" id="1550941at2"/>
<dbReference type="STRING" id="393595.ABO_2311"/>
<proteinExistence type="predicted"/>
<dbReference type="KEGG" id="abo:ABO_2311"/>